<proteinExistence type="predicted"/>
<protein>
    <submittedName>
        <fullName evidence="2">Uncharacterized protein</fullName>
    </submittedName>
</protein>
<dbReference type="EMBL" id="JSUH01000022">
    <property type="protein sequence ID" value="KHD96276.1"/>
    <property type="molecule type" value="Genomic_DNA"/>
</dbReference>
<sequence length="63" mass="6866">MITINMNNAALCRLEQQDRGRPGALPDRRSTAAGTGPLDARKTVRETTLRPEAAPPMPEHTRG</sequence>
<feature type="compositionally biased region" description="Basic and acidic residues" evidence="1">
    <location>
        <begin position="15"/>
        <end position="30"/>
    </location>
</feature>
<feature type="compositionally biased region" description="Basic and acidic residues" evidence="1">
    <location>
        <begin position="39"/>
        <end position="49"/>
    </location>
</feature>
<organism evidence="2 3">
    <name type="scientific">Kocuria rosea subsp. polaris</name>
    <dbReference type="NCBI Taxonomy" id="136273"/>
    <lineage>
        <taxon>Bacteria</taxon>
        <taxon>Bacillati</taxon>
        <taxon>Actinomycetota</taxon>
        <taxon>Actinomycetes</taxon>
        <taxon>Micrococcales</taxon>
        <taxon>Micrococcaceae</taxon>
        <taxon>Kocuria</taxon>
    </lineage>
</organism>
<evidence type="ECO:0000256" key="1">
    <source>
        <dbReference type="SAM" id="MobiDB-lite"/>
    </source>
</evidence>
<accession>A0A0A6VNR2</accession>
<dbReference type="OrthoDB" id="5177647at2"/>
<comment type="caution">
    <text evidence="2">The sequence shown here is derived from an EMBL/GenBank/DDBJ whole genome shotgun (WGS) entry which is preliminary data.</text>
</comment>
<feature type="compositionally biased region" description="Pro residues" evidence="1">
    <location>
        <begin position="53"/>
        <end position="63"/>
    </location>
</feature>
<evidence type="ECO:0000313" key="3">
    <source>
        <dbReference type="Proteomes" id="UP000030466"/>
    </source>
</evidence>
<keyword evidence="3" id="KW-1185">Reference proteome</keyword>
<dbReference type="Proteomes" id="UP000030466">
    <property type="component" value="Unassembled WGS sequence"/>
</dbReference>
<dbReference type="RefSeq" id="WP_035930325.1">
    <property type="nucleotide sequence ID" value="NZ_JSUH01000022.1"/>
</dbReference>
<dbReference type="AlphaFoldDB" id="A0A0A6VNR2"/>
<reference evidence="2 3" key="1">
    <citation type="journal article" date="2003" name="Int. J. Syst. Evol. Microbiol.">
        <title>Kocuria polaris sp. nov., an orange-pigmented psychrophilic bacterium isolated from an Antarctic cyanobacterial mat sample.</title>
        <authorList>
            <person name="Reddy G.S."/>
            <person name="Prakash J.S."/>
            <person name="Prabahar V."/>
            <person name="Matsumoto G.I."/>
            <person name="Stackebrandt E."/>
            <person name="Shivaji S."/>
        </authorList>
    </citation>
    <scope>NUCLEOTIDE SEQUENCE [LARGE SCALE GENOMIC DNA]</scope>
    <source>
        <strain evidence="2 3">CMS 76or</strain>
    </source>
</reference>
<name>A0A0A6VNR2_KOCRO</name>
<feature type="region of interest" description="Disordered" evidence="1">
    <location>
        <begin position="14"/>
        <end position="63"/>
    </location>
</feature>
<gene>
    <name evidence="2" type="ORF">GY22_16440</name>
</gene>
<evidence type="ECO:0000313" key="2">
    <source>
        <dbReference type="EMBL" id="KHD96276.1"/>
    </source>
</evidence>